<reference evidence="1 2" key="1">
    <citation type="journal article" date="2011" name="J. Bacteriol.">
        <title>Genome sequence of Brevibacillus laterosporus LMG 15441, a pathogen of invertebrates.</title>
        <authorList>
            <person name="Djukic M."/>
            <person name="Poehlein A."/>
            <person name="Thurmer A."/>
            <person name="Daniel R."/>
        </authorList>
    </citation>
    <scope>NUCLEOTIDE SEQUENCE [LARGE SCALE GENOMIC DNA]</scope>
    <source>
        <strain evidence="1 2">LMG 15441</strain>
    </source>
</reference>
<dbReference type="KEGG" id="blr:BRLA_c020620"/>
<organism evidence="1 2">
    <name type="scientific">Brevibacillus laterosporus LMG 15441</name>
    <dbReference type="NCBI Taxonomy" id="1042163"/>
    <lineage>
        <taxon>Bacteria</taxon>
        <taxon>Bacillati</taxon>
        <taxon>Bacillota</taxon>
        <taxon>Bacilli</taxon>
        <taxon>Bacillales</taxon>
        <taxon>Paenibacillaceae</taxon>
        <taxon>Brevibacillus</taxon>
    </lineage>
</organism>
<name>A0A075R5D0_BRELA</name>
<dbReference type="Proteomes" id="UP000005850">
    <property type="component" value="Chromosome"/>
</dbReference>
<evidence type="ECO:0000313" key="1">
    <source>
        <dbReference type="EMBL" id="AIG26383.1"/>
    </source>
</evidence>
<dbReference type="HOGENOM" id="CLU_3395444_0_0_9"/>
<gene>
    <name evidence="1" type="ORF">BRLA_c020620</name>
</gene>
<dbReference type="AlphaFoldDB" id="A0A075R5D0"/>
<proteinExistence type="predicted"/>
<evidence type="ECO:0000313" key="2">
    <source>
        <dbReference type="Proteomes" id="UP000005850"/>
    </source>
</evidence>
<accession>A0A075R5D0</accession>
<sequence>MLLAMDPQAIDNTNQFASHVSEHQDICLPAL</sequence>
<protein>
    <submittedName>
        <fullName evidence="1">Uncharacterized protein</fullName>
    </submittedName>
</protein>
<keyword evidence="2" id="KW-1185">Reference proteome</keyword>
<dbReference type="EMBL" id="CP007806">
    <property type="protein sequence ID" value="AIG26383.1"/>
    <property type="molecule type" value="Genomic_DNA"/>
</dbReference>